<accession>A0A1D6PYU0</accession>
<protein>
    <recommendedName>
        <fullName evidence="5">DEAD/DEAH-box helicase domain-containing protein</fullName>
    </recommendedName>
</protein>
<organism evidence="6">
    <name type="scientific">Zea mays</name>
    <name type="common">Maize</name>
    <dbReference type="NCBI Taxonomy" id="4577"/>
    <lineage>
        <taxon>Eukaryota</taxon>
        <taxon>Viridiplantae</taxon>
        <taxon>Streptophyta</taxon>
        <taxon>Embryophyta</taxon>
        <taxon>Tracheophyta</taxon>
        <taxon>Spermatophyta</taxon>
        <taxon>Magnoliopsida</taxon>
        <taxon>Liliopsida</taxon>
        <taxon>Poales</taxon>
        <taxon>Poaceae</taxon>
        <taxon>PACMAD clade</taxon>
        <taxon>Panicoideae</taxon>
        <taxon>Andropogonodae</taxon>
        <taxon>Andropogoneae</taxon>
        <taxon>Tripsacinae</taxon>
        <taxon>Zea</taxon>
    </lineage>
</organism>
<dbReference type="InParanoid" id="A0A1D6PYU0"/>
<keyword evidence="2" id="KW-0378">Hydrolase</keyword>
<proteinExistence type="predicted"/>
<dbReference type="STRING" id="4577.A0A1D6PYU0"/>
<evidence type="ECO:0000256" key="2">
    <source>
        <dbReference type="ARBA" id="ARBA00022801"/>
    </source>
</evidence>
<dbReference type="AlphaFoldDB" id="A0A1D6PYU0"/>
<dbReference type="GO" id="GO:0016787">
    <property type="term" value="F:hydrolase activity"/>
    <property type="evidence" value="ECO:0007669"/>
    <property type="project" value="UniProtKB-KW"/>
</dbReference>
<dbReference type="PANTHER" id="PTHR47959:SF24">
    <property type="entry name" value="ATP-DEPENDENT RNA HELICASE"/>
    <property type="match status" value="1"/>
</dbReference>
<dbReference type="InterPro" id="IPR011545">
    <property type="entry name" value="DEAD/DEAH_box_helicase_dom"/>
</dbReference>
<feature type="domain" description="DEAD/DEAH-box helicase" evidence="5">
    <location>
        <begin position="27"/>
        <end position="101"/>
    </location>
</feature>
<sequence>MGAFALPTLQELLSNYEGEQAFFSYMLSPTRKDLIALVQIGSGKTVTFMLPILQKLLSNRQAEQSFFACVLLPMRELVIQIVEQFEALRSTIGLRYSMENIGEIGGAIGIENGNTGEARKWCGVVTSGYGRIAGHHRLRETHLLGRFIPGACFRQVKYPSFLIFTSLHFHYNIAQFSMLKSFYILLRIFFEHVTYLHY</sequence>
<evidence type="ECO:0000256" key="3">
    <source>
        <dbReference type="ARBA" id="ARBA00022806"/>
    </source>
</evidence>
<dbReference type="GO" id="GO:0005524">
    <property type="term" value="F:ATP binding"/>
    <property type="evidence" value="ECO:0007669"/>
    <property type="project" value="UniProtKB-KW"/>
</dbReference>
<reference evidence="6" key="1">
    <citation type="submission" date="2015-12" db="EMBL/GenBank/DDBJ databases">
        <title>Update maize B73 reference genome by single molecule sequencing technologies.</title>
        <authorList>
            <consortium name="Maize Genome Sequencing Project"/>
            <person name="Ware D."/>
        </authorList>
    </citation>
    <scope>NUCLEOTIDE SEQUENCE</scope>
    <source>
        <tissue evidence="6">Seedling</tissue>
    </source>
</reference>
<dbReference type="GO" id="GO:0003676">
    <property type="term" value="F:nucleic acid binding"/>
    <property type="evidence" value="ECO:0007669"/>
    <property type="project" value="InterPro"/>
</dbReference>
<name>A0A1D6PYU0_MAIZE</name>
<dbReference type="PANTHER" id="PTHR47959">
    <property type="entry name" value="ATP-DEPENDENT RNA HELICASE RHLE-RELATED"/>
    <property type="match status" value="1"/>
</dbReference>
<evidence type="ECO:0000259" key="5">
    <source>
        <dbReference type="Pfam" id="PF00270"/>
    </source>
</evidence>
<dbReference type="Gene3D" id="3.40.50.300">
    <property type="entry name" value="P-loop containing nucleotide triphosphate hydrolases"/>
    <property type="match status" value="1"/>
</dbReference>
<evidence type="ECO:0000256" key="4">
    <source>
        <dbReference type="ARBA" id="ARBA00022840"/>
    </source>
</evidence>
<keyword evidence="3" id="KW-0347">Helicase</keyword>
<dbReference type="SMR" id="A0A1D6PYU0"/>
<evidence type="ECO:0000313" key="6">
    <source>
        <dbReference type="EMBL" id="AQK51613.1"/>
    </source>
</evidence>
<dbReference type="InterPro" id="IPR050079">
    <property type="entry name" value="DEAD_box_RNA_helicase"/>
</dbReference>
<gene>
    <name evidence="6" type="ORF">ZEAMMB73_Zm00001d049935</name>
</gene>
<keyword evidence="1" id="KW-0547">Nucleotide-binding</keyword>
<evidence type="ECO:0000256" key="1">
    <source>
        <dbReference type="ARBA" id="ARBA00022741"/>
    </source>
</evidence>
<dbReference type="GO" id="GO:0004386">
    <property type="term" value="F:helicase activity"/>
    <property type="evidence" value="ECO:0007669"/>
    <property type="project" value="UniProtKB-KW"/>
</dbReference>
<keyword evidence="4" id="KW-0067">ATP-binding</keyword>
<dbReference type="SUPFAM" id="SSF52540">
    <property type="entry name" value="P-loop containing nucleoside triphosphate hydrolases"/>
    <property type="match status" value="1"/>
</dbReference>
<dbReference type="Pfam" id="PF00270">
    <property type="entry name" value="DEAD"/>
    <property type="match status" value="1"/>
</dbReference>
<dbReference type="InterPro" id="IPR027417">
    <property type="entry name" value="P-loop_NTPase"/>
</dbReference>
<dbReference type="EMBL" id="CM000780">
    <property type="protein sequence ID" value="AQK51613.1"/>
    <property type="molecule type" value="Genomic_DNA"/>
</dbReference>